<dbReference type="Proteomes" id="UP000233556">
    <property type="component" value="Unassembled WGS sequence"/>
</dbReference>
<accession>A0A2I0UGX0</accession>
<reference evidence="3" key="1">
    <citation type="submission" date="2017-11" db="EMBL/GenBank/DDBJ databases">
        <authorList>
            <person name="Lima N.C."/>
            <person name="Parody-Merino A.M."/>
            <person name="Battley P.F."/>
            <person name="Fidler A.E."/>
            <person name="Prosdocimi F."/>
        </authorList>
    </citation>
    <scope>NUCLEOTIDE SEQUENCE [LARGE SCALE GENOMIC DNA]</scope>
</reference>
<evidence type="ECO:0000313" key="2">
    <source>
        <dbReference type="EMBL" id="PKU45289.1"/>
    </source>
</evidence>
<sequence>MLEDEKLNMTQQYVFAAQKANHILGRIKRNITSRQREVILPLYSALMRPPFAVLHPALESSAQEEHRPAGTSPEEGHRGDQRAEEPLL</sequence>
<keyword evidence="3" id="KW-1185">Reference proteome</keyword>
<dbReference type="AlphaFoldDB" id="A0A2I0UGX0"/>
<feature type="region of interest" description="Disordered" evidence="1">
    <location>
        <begin position="57"/>
        <end position="88"/>
    </location>
</feature>
<feature type="compositionally biased region" description="Basic and acidic residues" evidence="1">
    <location>
        <begin position="63"/>
        <end position="88"/>
    </location>
</feature>
<dbReference type="OrthoDB" id="410381at2759"/>
<name>A0A2I0UGX0_LIMLA</name>
<organism evidence="2 3">
    <name type="scientific">Limosa lapponica baueri</name>
    <dbReference type="NCBI Taxonomy" id="1758121"/>
    <lineage>
        <taxon>Eukaryota</taxon>
        <taxon>Metazoa</taxon>
        <taxon>Chordata</taxon>
        <taxon>Craniata</taxon>
        <taxon>Vertebrata</taxon>
        <taxon>Euteleostomi</taxon>
        <taxon>Archelosauria</taxon>
        <taxon>Archosauria</taxon>
        <taxon>Dinosauria</taxon>
        <taxon>Saurischia</taxon>
        <taxon>Theropoda</taxon>
        <taxon>Coelurosauria</taxon>
        <taxon>Aves</taxon>
        <taxon>Neognathae</taxon>
        <taxon>Neoaves</taxon>
        <taxon>Charadriiformes</taxon>
        <taxon>Scolopacidae</taxon>
        <taxon>Limosa</taxon>
    </lineage>
</organism>
<evidence type="ECO:0000256" key="1">
    <source>
        <dbReference type="SAM" id="MobiDB-lite"/>
    </source>
</evidence>
<gene>
    <name evidence="2" type="ORF">llap_4392</name>
</gene>
<evidence type="ECO:0000313" key="3">
    <source>
        <dbReference type="Proteomes" id="UP000233556"/>
    </source>
</evidence>
<reference evidence="3" key="2">
    <citation type="submission" date="2017-12" db="EMBL/GenBank/DDBJ databases">
        <title>Genome sequence of the Bar-tailed Godwit (Limosa lapponica baueri).</title>
        <authorList>
            <person name="Lima N.C.B."/>
            <person name="Parody-Merino A.M."/>
            <person name="Battley P.F."/>
            <person name="Fidler A.E."/>
            <person name="Prosdocimi F."/>
        </authorList>
    </citation>
    <scope>NUCLEOTIDE SEQUENCE [LARGE SCALE GENOMIC DNA]</scope>
</reference>
<proteinExistence type="predicted"/>
<dbReference type="EMBL" id="KZ505768">
    <property type="protein sequence ID" value="PKU45289.1"/>
    <property type="molecule type" value="Genomic_DNA"/>
</dbReference>
<protein>
    <submittedName>
        <fullName evidence="2">Uncharacterized protein</fullName>
    </submittedName>
</protein>